<evidence type="ECO:0000256" key="4">
    <source>
        <dbReference type="ARBA" id="ARBA00022692"/>
    </source>
</evidence>
<dbReference type="EMBL" id="QUTB01001321">
    <property type="protein sequence ID" value="RHY76073.1"/>
    <property type="molecule type" value="Genomic_DNA"/>
</dbReference>
<feature type="transmembrane region" description="Helical" evidence="7">
    <location>
        <begin position="173"/>
        <end position="192"/>
    </location>
</feature>
<dbReference type="SUPFAM" id="SSF103473">
    <property type="entry name" value="MFS general substrate transporter"/>
    <property type="match status" value="1"/>
</dbReference>
<name>A0A418CEM1_APHAT</name>
<gene>
    <name evidence="8" type="ORF">DYB34_014275</name>
</gene>
<dbReference type="GO" id="GO:0016020">
    <property type="term" value="C:membrane"/>
    <property type="evidence" value="ECO:0007669"/>
    <property type="project" value="UniProtKB-SubCell"/>
</dbReference>
<evidence type="ECO:0000256" key="6">
    <source>
        <dbReference type="ARBA" id="ARBA00023136"/>
    </source>
</evidence>
<evidence type="ECO:0000313" key="9">
    <source>
        <dbReference type="Proteomes" id="UP000283543"/>
    </source>
</evidence>
<comment type="caution">
    <text evidence="8">The sequence shown here is derived from an EMBL/GenBank/DDBJ whole genome shotgun (WGS) entry which is preliminary data.</text>
</comment>
<evidence type="ECO:0000313" key="8">
    <source>
        <dbReference type="EMBL" id="RHY76073.1"/>
    </source>
</evidence>
<proteinExistence type="inferred from homology"/>
<evidence type="ECO:0000256" key="1">
    <source>
        <dbReference type="ARBA" id="ARBA00004141"/>
    </source>
</evidence>
<keyword evidence="3" id="KW-0813">Transport</keyword>
<feature type="transmembrane region" description="Helical" evidence="7">
    <location>
        <begin position="134"/>
        <end position="152"/>
    </location>
</feature>
<dbReference type="InterPro" id="IPR039309">
    <property type="entry name" value="BT1"/>
</dbReference>
<keyword evidence="6 7" id="KW-0472">Membrane</keyword>
<evidence type="ECO:0000256" key="5">
    <source>
        <dbReference type="ARBA" id="ARBA00022989"/>
    </source>
</evidence>
<reference evidence="8 9" key="1">
    <citation type="submission" date="2018-08" db="EMBL/GenBank/DDBJ databases">
        <title>Aphanomyces genome sequencing and annotation.</title>
        <authorList>
            <person name="Minardi D."/>
            <person name="Oidtmann B."/>
            <person name="Van Der Giezen M."/>
            <person name="Studholme D.J."/>
        </authorList>
    </citation>
    <scope>NUCLEOTIDE SEQUENCE [LARGE SCALE GENOMIC DNA]</scope>
    <source>
        <strain evidence="8 9">Si</strain>
    </source>
</reference>
<dbReference type="AlphaFoldDB" id="A0A418CEM1"/>
<sequence length="228" mass="24579">MPVNHLLQERVSYIASITKLADKDVDGFKDASTPLELEDGALREGGPLVYTSPEVLTLLFQYAVVGICYGGIAVVGFCRAGLDGMGLPILTYYFGLESATLSSSSGLINLGWSFKAFFGLLSDCFPIMGYSRKPYILIGWVTTAICFVAIALKPVGPSVILDKSDENIKAAQSYGSVLVLISALASFCYIMANVASDALVLELSQREPVRVRGRLQSCIYGARYVFEG</sequence>
<organism evidence="8 9">
    <name type="scientific">Aphanomyces astaci</name>
    <name type="common">Crayfish plague agent</name>
    <dbReference type="NCBI Taxonomy" id="112090"/>
    <lineage>
        <taxon>Eukaryota</taxon>
        <taxon>Sar</taxon>
        <taxon>Stramenopiles</taxon>
        <taxon>Oomycota</taxon>
        <taxon>Saprolegniomycetes</taxon>
        <taxon>Saprolegniales</taxon>
        <taxon>Verrucalvaceae</taxon>
        <taxon>Aphanomyces</taxon>
    </lineage>
</organism>
<accession>A0A418CEM1</accession>
<feature type="non-terminal residue" evidence="8">
    <location>
        <position position="228"/>
    </location>
</feature>
<dbReference type="InterPro" id="IPR036259">
    <property type="entry name" value="MFS_trans_sf"/>
</dbReference>
<evidence type="ECO:0008006" key="10">
    <source>
        <dbReference type="Google" id="ProtNLM"/>
    </source>
</evidence>
<evidence type="ECO:0000256" key="2">
    <source>
        <dbReference type="ARBA" id="ARBA00007015"/>
    </source>
</evidence>
<dbReference type="Proteomes" id="UP000283543">
    <property type="component" value="Unassembled WGS sequence"/>
</dbReference>
<feature type="transmembrane region" description="Helical" evidence="7">
    <location>
        <begin position="59"/>
        <end position="78"/>
    </location>
</feature>
<dbReference type="PANTHER" id="PTHR31585:SF5">
    <property type="entry name" value="RNA-BINDING S4 DOMAIN-CONTAINING PROTEIN"/>
    <property type="match status" value="1"/>
</dbReference>
<evidence type="ECO:0000256" key="3">
    <source>
        <dbReference type="ARBA" id="ARBA00022448"/>
    </source>
</evidence>
<evidence type="ECO:0000256" key="7">
    <source>
        <dbReference type="SAM" id="Phobius"/>
    </source>
</evidence>
<feature type="transmembrane region" description="Helical" evidence="7">
    <location>
        <begin position="90"/>
        <end position="114"/>
    </location>
</feature>
<dbReference type="PANTHER" id="PTHR31585">
    <property type="entry name" value="FOLATE-BIOPTERIN TRANSPORTER 1, CHLOROPLASTIC"/>
    <property type="match status" value="1"/>
</dbReference>
<keyword evidence="5 7" id="KW-1133">Transmembrane helix</keyword>
<dbReference type="Pfam" id="PF03092">
    <property type="entry name" value="BT1"/>
    <property type="match status" value="1"/>
</dbReference>
<protein>
    <recommendedName>
        <fullName evidence="10">Nodulin-like domain-containing protein</fullName>
    </recommendedName>
</protein>
<comment type="similarity">
    <text evidence="2">Belongs to the major facilitator superfamily. Folate-biopterin transporter (TC 2.A.71) family.</text>
</comment>
<keyword evidence="4 7" id="KW-0812">Transmembrane</keyword>
<comment type="subcellular location">
    <subcellularLocation>
        <location evidence="1">Membrane</location>
        <topology evidence="1">Multi-pass membrane protein</topology>
    </subcellularLocation>
</comment>